<evidence type="ECO:0000313" key="2">
    <source>
        <dbReference type="EMBL" id="KAJ9556827.1"/>
    </source>
</evidence>
<proteinExistence type="predicted"/>
<dbReference type="InterPro" id="IPR012337">
    <property type="entry name" value="RNaseH-like_sf"/>
</dbReference>
<dbReference type="InterPro" id="IPR006580">
    <property type="entry name" value="Znf_TTF"/>
</dbReference>
<accession>A0AA38TSI4</accession>
<evidence type="ECO:0000259" key="1">
    <source>
        <dbReference type="SMART" id="SM00597"/>
    </source>
</evidence>
<dbReference type="AlphaFoldDB" id="A0AA38TSI4"/>
<dbReference type="InterPro" id="IPR025398">
    <property type="entry name" value="DUF4371"/>
</dbReference>
<sequence length="372" mass="42068">MGSKLRRFVHTWFDEFRQLEYSVKTDKAYCLCCYLFRDEKLHFGSDAFITKGFYNWAKKERLSLHVGEVNSFHNHAQWRCEALLQQKQSILIAFHKQIEKEKTEYGMRLNASVDACRLLLKFGLPFHGHDESETSLNQGLFLGHLKFLGDQNEMARKLILDNVGPKGVTFKIRILISEECPDTDVDQGSLYPNESSRCHTKLSSLLSLSSINRQCSENCQLTSPRIQKDNANCFAEVVKSIIDEIGNGVFALLVDESSDISRKDQMAMVLRYVDACGLVKEKFVGLLHVTETSSETLKSAIDALFSKLGLSVKQVRGQGYDGASNMRGEFKGLKALVLQDNSSAYYVHCFAHQLQLVVVAIAKNHPGCLEFF</sequence>
<gene>
    <name evidence="2" type="ORF">OSB04_011441</name>
</gene>
<dbReference type="SMART" id="SM00597">
    <property type="entry name" value="ZnF_TTF"/>
    <property type="match status" value="1"/>
</dbReference>
<keyword evidence="3" id="KW-1185">Reference proteome</keyword>
<protein>
    <recommendedName>
        <fullName evidence="1">TTF-type domain-containing protein</fullName>
    </recommendedName>
</protein>
<dbReference type="Pfam" id="PF14291">
    <property type="entry name" value="DUF4371"/>
    <property type="match status" value="2"/>
</dbReference>
<comment type="caution">
    <text evidence="2">The sequence shown here is derived from an EMBL/GenBank/DDBJ whole genome shotgun (WGS) entry which is preliminary data.</text>
</comment>
<dbReference type="SUPFAM" id="SSF53098">
    <property type="entry name" value="Ribonuclease H-like"/>
    <property type="match status" value="1"/>
</dbReference>
<evidence type="ECO:0000313" key="3">
    <source>
        <dbReference type="Proteomes" id="UP001172457"/>
    </source>
</evidence>
<name>A0AA38TSI4_9ASTR</name>
<dbReference type="Proteomes" id="UP001172457">
    <property type="component" value="Chromosome 3"/>
</dbReference>
<reference evidence="2" key="1">
    <citation type="submission" date="2023-03" db="EMBL/GenBank/DDBJ databases">
        <title>Chromosome-scale reference genome and RAD-based genetic map of yellow starthistle (Centaurea solstitialis) reveal putative structural variation and QTLs associated with invader traits.</title>
        <authorList>
            <person name="Reatini B."/>
            <person name="Cang F.A."/>
            <person name="Jiang Q."/>
            <person name="Mckibben M.T.W."/>
            <person name="Barker M.S."/>
            <person name="Rieseberg L.H."/>
            <person name="Dlugosch K.M."/>
        </authorList>
    </citation>
    <scope>NUCLEOTIDE SEQUENCE</scope>
    <source>
        <strain evidence="2">CAN-66</strain>
        <tissue evidence="2">Leaf</tissue>
    </source>
</reference>
<dbReference type="PANTHER" id="PTHR45749:SF34">
    <property type="entry name" value="ZINC FINGER MYM-TYPE PROTEIN 1-LIKE"/>
    <property type="match status" value="1"/>
</dbReference>
<dbReference type="PANTHER" id="PTHR45749">
    <property type="match status" value="1"/>
</dbReference>
<dbReference type="EMBL" id="JARYMX010000003">
    <property type="protein sequence ID" value="KAJ9556827.1"/>
    <property type="molecule type" value="Genomic_DNA"/>
</dbReference>
<feature type="domain" description="TTF-type" evidence="1">
    <location>
        <begin position="4"/>
        <end position="96"/>
    </location>
</feature>
<organism evidence="2 3">
    <name type="scientific">Centaurea solstitialis</name>
    <name type="common">yellow star-thistle</name>
    <dbReference type="NCBI Taxonomy" id="347529"/>
    <lineage>
        <taxon>Eukaryota</taxon>
        <taxon>Viridiplantae</taxon>
        <taxon>Streptophyta</taxon>
        <taxon>Embryophyta</taxon>
        <taxon>Tracheophyta</taxon>
        <taxon>Spermatophyta</taxon>
        <taxon>Magnoliopsida</taxon>
        <taxon>eudicotyledons</taxon>
        <taxon>Gunneridae</taxon>
        <taxon>Pentapetalae</taxon>
        <taxon>asterids</taxon>
        <taxon>campanulids</taxon>
        <taxon>Asterales</taxon>
        <taxon>Asteraceae</taxon>
        <taxon>Carduoideae</taxon>
        <taxon>Cardueae</taxon>
        <taxon>Centaureinae</taxon>
        <taxon>Centaurea</taxon>
    </lineage>
</organism>